<dbReference type="Gene3D" id="3.30.70.1290">
    <property type="entry name" value="Transposase IS200-like"/>
    <property type="match status" value="1"/>
</dbReference>
<dbReference type="NCBIfam" id="NF047646">
    <property type="entry name" value="REP_Tyr_transpos"/>
    <property type="match status" value="1"/>
</dbReference>
<dbReference type="GO" id="GO:0006313">
    <property type="term" value="P:DNA transposition"/>
    <property type="evidence" value="ECO:0007669"/>
    <property type="project" value="InterPro"/>
</dbReference>
<dbReference type="Proteomes" id="UP000306631">
    <property type="component" value="Unassembled WGS sequence"/>
</dbReference>
<dbReference type="GO" id="GO:0004803">
    <property type="term" value="F:transposase activity"/>
    <property type="evidence" value="ECO:0007669"/>
    <property type="project" value="InterPro"/>
</dbReference>
<dbReference type="InterPro" id="IPR002686">
    <property type="entry name" value="Transposase_17"/>
</dbReference>
<evidence type="ECO:0000259" key="2">
    <source>
        <dbReference type="SMART" id="SM01321"/>
    </source>
</evidence>
<evidence type="ECO:0000313" key="3">
    <source>
        <dbReference type="EMBL" id="TGY35778.1"/>
    </source>
</evidence>
<dbReference type="GO" id="GO:0043565">
    <property type="term" value="F:sequence-specific DNA binding"/>
    <property type="evidence" value="ECO:0007669"/>
    <property type="project" value="TreeGrafter"/>
</dbReference>
<dbReference type="RefSeq" id="WP_136003489.1">
    <property type="nucleotide sequence ID" value="NZ_SRYW01000003.1"/>
</dbReference>
<dbReference type="InterPro" id="IPR052715">
    <property type="entry name" value="RAYT_transposase"/>
</dbReference>
<comment type="caution">
    <text evidence="3">The sequence shown here is derived from an EMBL/GenBank/DDBJ whole genome shotgun (WGS) entry which is preliminary data.</text>
</comment>
<evidence type="ECO:0000313" key="4">
    <source>
        <dbReference type="Proteomes" id="UP000306631"/>
    </source>
</evidence>
<accession>A0A4S2D2N4</accession>
<feature type="domain" description="Transposase IS200-like" evidence="2">
    <location>
        <begin position="9"/>
        <end position="132"/>
    </location>
</feature>
<feature type="region of interest" description="Disordered" evidence="1">
    <location>
        <begin position="165"/>
        <end position="189"/>
    </location>
</feature>
<dbReference type="PANTHER" id="PTHR36966">
    <property type="entry name" value="REP-ASSOCIATED TYROSINE TRANSPOSASE"/>
    <property type="match status" value="1"/>
</dbReference>
<dbReference type="InterPro" id="IPR036515">
    <property type="entry name" value="Transposase_17_sf"/>
</dbReference>
<gene>
    <name evidence="3" type="ORF">E5352_03940</name>
</gene>
<dbReference type="SMART" id="SM01321">
    <property type="entry name" value="Y1_Tnp"/>
    <property type="match status" value="1"/>
</dbReference>
<protein>
    <submittedName>
        <fullName evidence="3">Transposase</fullName>
    </submittedName>
</protein>
<sequence length="189" mass="21394">MSPPTRPWSPGATYFFSAHLRDGHSQLLVEHATYLRLAFRIARVVRPFRINAIVVLPDHLHGVWTLPEGDTEGHQRWSQIQAVFDRHLPGNPPRAVLRRDRQVRPLWHSGFREHRILDDADLARHVAYVHENPVKHGHVRDARQWPLSSIHRGVGRPVAGFGECREPGTGSALDEDAASGMDQEDARGC</sequence>
<dbReference type="AlphaFoldDB" id="A0A4S2D2N4"/>
<evidence type="ECO:0000256" key="1">
    <source>
        <dbReference type="SAM" id="MobiDB-lite"/>
    </source>
</evidence>
<name>A0A4S2D2N4_STEMA</name>
<dbReference type="OrthoDB" id="9794403at2"/>
<dbReference type="PANTHER" id="PTHR36966:SF1">
    <property type="entry name" value="REP-ASSOCIATED TYROSINE TRANSPOSASE"/>
    <property type="match status" value="1"/>
</dbReference>
<dbReference type="SUPFAM" id="SSF143422">
    <property type="entry name" value="Transposase IS200-like"/>
    <property type="match status" value="1"/>
</dbReference>
<organism evidence="3 4">
    <name type="scientific">Stenotrophomonas maltophilia</name>
    <name type="common">Pseudomonas maltophilia</name>
    <name type="synonym">Xanthomonas maltophilia</name>
    <dbReference type="NCBI Taxonomy" id="40324"/>
    <lineage>
        <taxon>Bacteria</taxon>
        <taxon>Pseudomonadati</taxon>
        <taxon>Pseudomonadota</taxon>
        <taxon>Gammaproteobacteria</taxon>
        <taxon>Lysobacterales</taxon>
        <taxon>Lysobacteraceae</taxon>
        <taxon>Stenotrophomonas</taxon>
        <taxon>Stenotrophomonas maltophilia group</taxon>
    </lineage>
</organism>
<reference evidence="3 4" key="1">
    <citation type="submission" date="2019-04" db="EMBL/GenBank/DDBJ databases">
        <title>Microbes associate with the intestines of laboratory mice.</title>
        <authorList>
            <person name="Navarre W."/>
            <person name="Wong E."/>
            <person name="Huang K."/>
            <person name="Tropini C."/>
            <person name="Ng K."/>
            <person name="Yu B."/>
        </authorList>
    </citation>
    <scope>NUCLEOTIDE SEQUENCE [LARGE SCALE GENOMIC DNA]</scope>
    <source>
        <strain evidence="3 4">NM62_B4-13</strain>
    </source>
</reference>
<proteinExistence type="predicted"/>
<dbReference type="EMBL" id="SRYW01000003">
    <property type="protein sequence ID" value="TGY35778.1"/>
    <property type="molecule type" value="Genomic_DNA"/>
</dbReference>